<evidence type="ECO:0000259" key="10">
    <source>
        <dbReference type="PROSITE" id="PS50119"/>
    </source>
</evidence>
<evidence type="ECO:0000256" key="4">
    <source>
        <dbReference type="ARBA" id="ARBA00022771"/>
    </source>
</evidence>
<dbReference type="Pfam" id="PF06203">
    <property type="entry name" value="CCT"/>
    <property type="match status" value="1"/>
</dbReference>
<evidence type="ECO:0000256" key="9">
    <source>
        <dbReference type="SAM" id="MobiDB-lite"/>
    </source>
</evidence>
<comment type="subcellular location">
    <subcellularLocation>
        <location evidence="1 8">Nucleus</location>
    </subcellularLocation>
</comment>
<dbReference type="InterPro" id="IPR000315">
    <property type="entry name" value="Znf_B-box"/>
</dbReference>
<dbReference type="Proteomes" id="UP000734854">
    <property type="component" value="Unassembled WGS sequence"/>
</dbReference>
<accession>A0A8J5I3N8</accession>
<dbReference type="NCBIfam" id="TIGR01571">
    <property type="entry name" value="A_thal_Cys_rich"/>
    <property type="match status" value="1"/>
</dbReference>
<name>A0A8J5I3N8_ZINOF</name>
<evidence type="ECO:0000256" key="5">
    <source>
        <dbReference type="ARBA" id="ARBA00022833"/>
    </source>
</evidence>
<dbReference type="AlphaFoldDB" id="A0A8J5I3N8"/>
<dbReference type="Pfam" id="PF00643">
    <property type="entry name" value="zf-B_box"/>
    <property type="match status" value="1"/>
</dbReference>
<evidence type="ECO:0000256" key="6">
    <source>
        <dbReference type="ARBA" id="ARBA00023242"/>
    </source>
</evidence>
<feature type="compositionally biased region" description="Acidic residues" evidence="9">
    <location>
        <begin position="472"/>
        <end position="483"/>
    </location>
</feature>
<evidence type="ECO:0000256" key="7">
    <source>
        <dbReference type="PROSITE-ProRule" id="PRU00024"/>
    </source>
</evidence>
<dbReference type="PROSITE" id="PS51017">
    <property type="entry name" value="CCT"/>
    <property type="match status" value="1"/>
</dbReference>
<dbReference type="PROSITE" id="PS50119">
    <property type="entry name" value="ZF_BBOX"/>
    <property type="match status" value="1"/>
</dbReference>
<dbReference type="EMBL" id="JACMSC010000002">
    <property type="protein sequence ID" value="KAG6534725.1"/>
    <property type="molecule type" value="Genomic_DNA"/>
</dbReference>
<dbReference type="Pfam" id="PF04749">
    <property type="entry name" value="PLAC8"/>
    <property type="match status" value="1"/>
</dbReference>
<keyword evidence="6 8" id="KW-0539">Nucleus</keyword>
<evidence type="ECO:0000259" key="11">
    <source>
        <dbReference type="PROSITE" id="PS51017"/>
    </source>
</evidence>
<evidence type="ECO:0000256" key="2">
    <source>
        <dbReference type="ARBA" id="ARBA00010024"/>
    </source>
</evidence>
<protein>
    <submittedName>
        <fullName evidence="12">Uncharacterized protein</fullName>
    </submittedName>
</protein>
<keyword evidence="4 7" id="KW-0863">Zinc-finger</keyword>
<dbReference type="InterPro" id="IPR010402">
    <property type="entry name" value="CCT_domain"/>
</dbReference>
<organism evidence="12 13">
    <name type="scientific">Zingiber officinale</name>
    <name type="common">Ginger</name>
    <name type="synonym">Amomum zingiber</name>
    <dbReference type="NCBI Taxonomy" id="94328"/>
    <lineage>
        <taxon>Eukaryota</taxon>
        <taxon>Viridiplantae</taxon>
        <taxon>Streptophyta</taxon>
        <taxon>Embryophyta</taxon>
        <taxon>Tracheophyta</taxon>
        <taxon>Spermatophyta</taxon>
        <taxon>Magnoliopsida</taxon>
        <taxon>Liliopsida</taxon>
        <taxon>Zingiberales</taxon>
        <taxon>Zingiberaceae</taxon>
        <taxon>Zingiber</taxon>
    </lineage>
</organism>
<keyword evidence="13" id="KW-1185">Reference proteome</keyword>
<feature type="compositionally biased region" description="Low complexity" evidence="9">
    <location>
        <begin position="366"/>
        <end position="376"/>
    </location>
</feature>
<dbReference type="PANTHER" id="PTHR31874">
    <property type="entry name" value="CCT MOTIF FAMILY PROTEIN, EXPRESSED"/>
    <property type="match status" value="1"/>
</dbReference>
<sequence>MDPHLCAAVSNDTDFSFMSPFSNMLHKALWVRQIQHMMHRVIDDLVYLEDFSSTPYTTTLSAIDNDDFSFIPPFSSMLHEVLWVHHTQHMMHRVTDDLVHPEDLCFLVLTFCDYSDDALQNCLMQGDGIFLSLFINRDNSSASCILTLAEAARARSFRGPRWKSRLWPMGEKKQMSSLFSSNGERDKAWSWDPVAPAKVHCSGPKSAHMSDLEKQRCGGALAGKTARSCDGCARCRARWYCAADDAFLCQTCDSSVHSANPLARRHRRLRLKYSWCSSGAVALDGNEEEDEENFDVPSWLRGFKRKARTPRKGKKGMAPRPPELAETSPSVEEEQLLYCVPGFDPAPAEFRSASSGNEDTKPPVESGGSTPSSTTTVDAADRMAEYMPSDVEIAEFAANMESLLGEASGDHAAFSMERLGLLDNANYFTKELKAEPADEAEQNSPVGVELDKDMTRDSLELDFNCPGSSSTAEEEDELDEEKTEDQHDEPKTARLRLDYEAIISAWSANGSSPWTDGERPQINLANCWNDCMVAVDVGRQARVSRYREKRRTRLFAKKIRYEVRKLNAEKRPRMKGRFVKRTPGSAAAAFLPALILTTVRAPLRHRLRNGRHRASRPASAPASRSAKSPRSSIKDPVVTCGANGALYALIMFATGGCACVYSCCYRSKLRAQYGLREEPCPDCLIHCCCCECCSLAQMYRELNRRGFDMSIGALAREHGKAGTSGNDIAAAASSHGPLKADRH</sequence>
<feature type="domain" description="CCT" evidence="11">
    <location>
        <begin position="539"/>
        <end position="581"/>
    </location>
</feature>
<keyword evidence="5" id="KW-0862">Zinc</keyword>
<feature type="compositionally biased region" description="Low complexity" evidence="9">
    <location>
        <begin position="616"/>
        <end position="631"/>
    </location>
</feature>
<feature type="compositionally biased region" description="Basic residues" evidence="9">
    <location>
        <begin position="305"/>
        <end position="317"/>
    </location>
</feature>
<evidence type="ECO:0000313" key="13">
    <source>
        <dbReference type="Proteomes" id="UP000734854"/>
    </source>
</evidence>
<dbReference type="PANTHER" id="PTHR31874:SF1">
    <property type="entry name" value="ZINC FINGER PROTEIN CONSTANS-LIKE 6"/>
    <property type="match status" value="1"/>
</dbReference>
<dbReference type="SMART" id="SM00336">
    <property type="entry name" value="BBOX"/>
    <property type="match status" value="1"/>
</dbReference>
<proteinExistence type="inferred from homology"/>
<evidence type="ECO:0000256" key="8">
    <source>
        <dbReference type="PROSITE-ProRule" id="PRU00357"/>
    </source>
</evidence>
<feature type="region of interest" description="Disordered" evidence="9">
    <location>
        <begin position="462"/>
        <end position="492"/>
    </location>
</feature>
<dbReference type="InterPro" id="IPR052453">
    <property type="entry name" value="CONSTANS-like_ZF"/>
</dbReference>
<dbReference type="InterPro" id="IPR049808">
    <property type="entry name" value="CONSTANS-like_Bbox1"/>
</dbReference>
<feature type="region of interest" description="Disordered" evidence="9">
    <location>
        <begin position="348"/>
        <end position="376"/>
    </location>
</feature>
<feature type="region of interest" description="Disordered" evidence="9">
    <location>
        <begin position="305"/>
        <end position="331"/>
    </location>
</feature>
<gene>
    <name evidence="12" type="ORF">ZIOFF_008628</name>
</gene>
<keyword evidence="3" id="KW-0479">Metal-binding</keyword>
<comment type="caution">
    <text evidence="12">The sequence shown here is derived from an EMBL/GenBank/DDBJ whole genome shotgun (WGS) entry which is preliminary data.</text>
</comment>
<dbReference type="CDD" id="cd19821">
    <property type="entry name" value="Bbox1_BBX-like"/>
    <property type="match status" value="1"/>
</dbReference>
<dbReference type="InterPro" id="IPR006461">
    <property type="entry name" value="PLAC_motif_containing"/>
</dbReference>
<dbReference type="GO" id="GO:0005634">
    <property type="term" value="C:nucleus"/>
    <property type="evidence" value="ECO:0007669"/>
    <property type="project" value="UniProtKB-SubCell"/>
</dbReference>
<evidence type="ECO:0000313" key="12">
    <source>
        <dbReference type="EMBL" id="KAG6534725.1"/>
    </source>
</evidence>
<dbReference type="GO" id="GO:0006355">
    <property type="term" value="P:regulation of DNA-templated transcription"/>
    <property type="evidence" value="ECO:0007669"/>
    <property type="project" value="TreeGrafter"/>
</dbReference>
<evidence type="ECO:0000256" key="1">
    <source>
        <dbReference type="ARBA" id="ARBA00004123"/>
    </source>
</evidence>
<reference evidence="12 13" key="1">
    <citation type="submission" date="2020-08" db="EMBL/GenBank/DDBJ databases">
        <title>Plant Genome Project.</title>
        <authorList>
            <person name="Zhang R.-G."/>
        </authorList>
    </citation>
    <scope>NUCLEOTIDE SEQUENCE [LARGE SCALE GENOMIC DNA]</scope>
    <source>
        <tissue evidence="12">Rhizome</tissue>
    </source>
</reference>
<dbReference type="GO" id="GO:0008270">
    <property type="term" value="F:zinc ion binding"/>
    <property type="evidence" value="ECO:0007669"/>
    <property type="project" value="UniProtKB-KW"/>
</dbReference>
<feature type="domain" description="B box-type" evidence="10">
    <location>
        <begin position="224"/>
        <end position="271"/>
    </location>
</feature>
<feature type="region of interest" description="Disordered" evidence="9">
    <location>
        <begin position="607"/>
        <end position="633"/>
    </location>
</feature>
<comment type="similarity">
    <text evidence="2">Belongs to the CONSTANS family.</text>
</comment>
<evidence type="ECO:0000256" key="3">
    <source>
        <dbReference type="ARBA" id="ARBA00022723"/>
    </source>
</evidence>